<keyword evidence="1" id="KW-0812">Transmembrane</keyword>
<keyword evidence="1" id="KW-0472">Membrane</keyword>
<feature type="transmembrane region" description="Helical" evidence="1">
    <location>
        <begin position="69"/>
        <end position="88"/>
    </location>
</feature>
<evidence type="ECO:0000313" key="2">
    <source>
        <dbReference type="EMBL" id="CAG9610589.1"/>
    </source>
</evidence>
<dbReference type="Proteomes" id="UP000789845">
    <property type="component" value="Unassembled WGS sequence"/>
</dbReference>
<feature type="transmembrane region" description="Helical" evidence="1">
    <location>
        <begin position="39"/>
        <end position="57"/>
    </location>
</feature>
<keyword evidence="1" id="KW-1133">Transmembrane helix</keyword>
<accession>A0A9C7GDM0</accession>
<gene>
    <name evidence="2" type="ORF">NEOCIP111885_04364</name>
</gene>
<dbReference type="AlphaFoldDB" id="A0A9C7GDM0"/>
<dbReference type="EMBL" id="CAKJTG010000042">
    <property type="protein sequence ID" value="CAG9610589.1"/>
    <property type="molecule type" value="Genomic_DNA"/>
</dbReference>
<keyword evidence="3" id="KW-1185">Reference proteome</keyword>
<protein>
    <recommendedName>
        <fullName evidence="4">DUF5668 domain-containing protein</fullName>
    </recommendedName>
</protein>
<sequence>MRIWRVGTFSMGFSLLFLGLVLLFSQVLELKLYQVMISWWPIILVVLGIEILVFLLLSKQEKPFLKYDFLSIFFVGILGMVGIGFAILSTTGIMEKVSEVLDQKEQTLDLPAFSQMLDGSVKRIVLKTEHQPITIEGTPSNELSMIGTYRATLLENEKIVEQAEDILSVKHIGDTLFIEVKELPRQRGPFDSYSSVSATLLIPSDRKLEVIGRDNNIQLKPRTLLSDWSIDSASEVSLHIEKDDDLSVSAKGVREVLGQEGEWKISEQEGTNENGYNNGYNRVKSATYQSGKGTYNIKIQNVYSIRLNAN</sequence>
<organism evidence="2 3">
    <name type="scientific">Pseudoneobacillus rhizosphaerae</name>
    <dbReference type="NCBI Taxonomy" id="2880968"/>
    <lineage>
        <taxon>Bacteria</taxon>
        <taxon>Bacillati</taxon>
        <taxon>Bacillota</taxon>
        <taxon>Bacilli</taxon>
        <taxon>Bacillales</taxon>
        <taxon>Bacillaceae</taxon>
        <taxon>Pseudoneobacillus</taxon>
    </lineage>
</organism>
<reference evidence="2" key="1">
    <citation type="submission" date="2021-10" db="EMBL/GenBank/DDBJ databases">
        <authorList>
            <person name="Criscuolo A."/>
        </authorList>
    </citation>
    <scope>NUCLEOTIDE SEQUENCE</scope>
    <source>
        <strain evidence="2">CIP111885</strain>
    </source>
</reference>
<evidence type="ECO:0008006" key="4">
    <source>
        <dbReference type="Google" id="ProtNLM"/>
    </source>
</evidence>
<evidence type="ECO:0000256" key="1">
    <source>
        <dbReference type="SAM" id="Phobius"/>
    </source>
</evidence>
<evidence type="ECO:0000313" key="3">
    <source>
        <dbReference type="Proteomes" id="UP000789845"/>
    </source>
</evidence>
<comment type="caution">
    <text evidence="2">The sequence shown here is derived from an EMBL/GenBank/DDBJ whole genome shotgun (WGS) entry which is preliminary data.</text>
</comment>
<proteinExistence type="predicted"/>
<name>A0A9C7GDM0_9BACI</name>
<dbReference type="RefSeq" id="WP_230498951.1">
    <property type="nucleotide sequence ID" value="NZ_CAKJTG010000042.1"/>
</dbReference>